<organism evidence="6 7">
    <name type="scientific">Peptoniphilus equinus</name>
    <dbReference type="NCBI Taxonomy" id="3016343"/>
    <lineage>
        <taxon>Bacteria</taxon>
        <taxon>Bacillati</taxon>
        <taxon>Bacillota</taxon>
        <taxon>Tissierellia</taxon>
        <taxon>Tissierellales</taxon>
        <taxon>Peptoniphilaceae</taxon>
        <taxon>Peptoniphilus</taxon>
    </lineage>
</organism>
<name>A0ABY7QS68_9FIRM</name>
<dbReference type="InterPro" id="IPR050134">
    <property type="entry name" value="NAD-dep_sirtuin_deacylases"/>
</dbReference>
<feature type="binding site" evidence="4">
    <location>
        <position position="153"/>
    </location>
    <ligand>
        <name>Zn(2+)</name>
        <dbReference type="ChEBI" id="CHEBI:29105"/>
    </ligand>
</feature>
<dbReference type="InterPro" id="IPR026590">
    <property type="entry name" value="Ssirtuin_cat_dom"/>
</dbReference>
<dbReference type="SUPFAM" id="SSF52467">
    <property type="entry name" value="DHS-like NAD/FAD-binding domain"/>
    <property type="match status" value="1"/>
</dbReference>
<dbReference type="PROSITE" id="PS50305">
    <property type="entry name" value="SIRTUIN"/>
    <property type="match status" value="1"/>
</dbReference>
<keyword evidence="3" id="KW-0520">NAD</keyword>
<dbReference type="PANTHER" id="PTHR11085:SF4">
    <property type="entry name" value="NAD-DEPENDENT PROTEIN DEACYLASE"/>
    <property type="match status" value="1"/>
</dbReference>
<evidence type="ECO:0000313" key="6">
    <source>
        <dbReference type="EMBL" id="WBW49602.1"/>
    </source>
</evidence>
<proteinExistence type="predicted"/>
<keyword evidence="4" id="KW-0479">Metal-binding</keyword>
<dbReference type="EMBL" id="CP115667">
    <property type="protein sequence ID" value="WBW49602.1"/>
    <property type="molecule type" value="Genomic_DNA"/>
</dbReference>
<keyword evidence="7" id="KW-1185">Reference proteome</keyword>
<sequence length="249" mass="27041">MNQSLINQAAELIKTSRGVYVLTGAGMSTESGIPDFRSDSGYYAKFDPVQALNVDVMLGNPKRFYAEGYEILKDLNNREPNDGHRALADMERQGFIQGIITQNIDNLHAKAGSRTIFEVHGETRGVHCLACGVEAPFKVLAEKVDSGEIPPRCDVCGGVLRSNVVMFGDAMPDTFAQAVEAVTHSELLIVVGSSLSVSPVNFLPRYAKHLIIINKTPTPADRFSDVVIHDGAGETLCAVYRALSEGYHD</sequence>
<evidence type="ECO:0000256" key="1">
    <source>
        <dbReference type="ARBA" id="ARBA00012928"/>
    </source>
</evidence>
<feature type="binding site" evidence="4">
    <location>
        <position position="131"/>
    </location>
    <ligand>
        <name>Zn(2+)</name>
        <dbReference type="ChEBI" id="CHEBI:29105"/>
    </ligand>
</feature>
<evidence type="ECO:0000259" key="5">
    <source>
        <dbReference type="PROSITE" id="PS50305"/>
    </source>
</evidence>
<feature type="active site" description="Proton acceptor" evidence="4">
    <location>
        <position position="120"/>
    </location>
</feature>
<dbReference type="Pfam" id="PF02146">
    <property type="entry name" value="SIR2"/>
    <property type="match status" value="1"/>
</dbReference>
<evidence type="ECO:0000256" key="3">
    <source>
        <dbReference type="ARBA" id="ARBA00023027"/>
    </source>
</evidence>
<dbReference type="InterPro" id="IPR029035">
    <property type="entry name" value="DHS-like_NAD/FAD-binding_dom"/>
</dbReference>
<dbReference type="Gene3D" id="3.40.50.1220">
    <property type="entry name" value="TPP-binding domain"/>
    <property type="match status" value="1"/>
</dbReference>
<dbReference type="InterPro" id="IPR003000">
    <property type="entry name" value="Sirtuin"/>
</dbReference>
<feature type="domain" description="Deacetylase sirtuin-type" evidence="5">
    <location>
        <begin position="1"/>
        <end position="249"/>
    </location>
</feature>
<feature type="binding site" evidence="4">
    <location>
        <position position="156"/>
    </location>
    <ligand>
        <name>Zn(2+)</name>
        <dbReference type="ChEBI" id="CHEBI:29105"/>
    </ligand>
</feature>
<reference evidence="6 7" key="1">
    <citation type="submission" date="2023-01" db="EMBL/GenBank/DDBJ databases">
        <authorList>
            <person name="Lee S.H."/>
            <person name="Jung H.S."/>
            <person name="Yun J.U."/>
        </authorList>
    </citation>
    <scope>NUCLEOTIDE SEQUENCE [LARGE SCALE GENOMIC DNA]</scope>
    <source>
        <strain evidence="6 7">CBA3646</strain>
    </source>
</reference>
<keyword evidence="2" id="KW-0808">Transferase</keyword>
<dbReference type="RefSeq" id="WP_271191134.1">
    <property type="nucleotide sequence ID" value="NZ_CP115667.1"/>
</dbReference>
<keyword evidence="4" id="KW-0862">Zinc</keyword>
<dbReference type="Gene3D" id="3.30.1600.10">
    <property type="entry name" value="SIR2/SIRT2 'Small Domain"/>
    <property type="match status" value="1"/>
</dbReference>
<evidence type="ECO:0000256" key="4">
    <source>
        <dbReference type="PROSITE-ProRule" id="PRU00236"/>
    </source>
</evidence>
<accession>A0ABY7QS68</accession>
<evidence type="ECO:0000256" key="2">
    <source>
        <dbReference type="ARBA" id="ARBA00022679"/>
    </source>
</evidence>
<protein>
    <recommendedName>
        <fullName evidence="1">protein acetyllysine N-acetyltransferase</fullName>
        <ecNumber evidence="1">2.3.1.286</ecNumber>
    </recommendedName>
</protein>
<dbReference type="InterPro" id="IPR026591">
    <property type="entry name" value="Sirtuin_cat_small_dom_sf"/>
</dbReference>
<dbReference type="EC" id="2.3.1.286" evidence="1"/>
<dbReference type="PANTHER" id="PTHR11085">
    <property type="entry name" value="NAD-DEPENDENT PROTEIN DEACYLASE SIRTUIN-5, MITOCHONDRIAL-RELATED"/>
    <property type="match status" value="1"/>
</dbReference>
<gene>
    <name evidence="6" type="ORF">O6R05_06285</name>
</gene>
<dbReference type="Proteomes" id="UP001210339">
    <property type="component" value="Chromosome"/>
</dbReference>
<evidence type="ECO:0000313" key="7">
    <source>
        <dbReference type="Proteomes" id="UP001210339"/>
    </source>
</evidence>
<feature type="binding site" evidence="4">
    <location>
        <position position="128"/>
    </location>
    <ligand>
        <name>Zn(2+)</name>
        <dbReference type="ChEBI" id="CHEBI:29105"/>
    </ligand>
</feature>